<dbReference type="AlphaFoldDB" id="A0A4P9XBJ9"/>
<dbReference type="STRING" id="1555241.A0A4P9XBJ9"/>
<dbReference type="OrthoDB" id="565731at2759"/>
<feature type="region of interest" description="Disordered" evidence="4">
    <location>
        <begin position="384"/>
        <end position="405"/>
    </location>
</feature>
<gene>
    <name evidence="6" type="ORF">CXG81DRAFT_24554</name>
</gene>
<dbReference type="InterPro" id="IPR036895">
    <property type="entry name" value="Uracil-DNA_glycosylase-like_sf"/>
</dbReference>
<evidence type="ECO:0000256" key="4">
    <source>
        <dbReference type="SAM" id="MobiDB-lite"/>
    </source>
</evidence>
<accession>A0A4P9XBJ9</accession>
<evidence type="ECO:0000256" key="1">
    <source>
        <dbReference type="ARBA" id="ARBA00022763"/>
    </source>
</evidence>
<name>A0A4P9XBJ9_9FUNG</name>
<evidence type="ECO:0000313" key="7">
    <source>
        <dbReference type="Proteomes" id="UP000274922"/>
    </source>
</evidence>
<evidence type="ECO:0000256" key="3">
    <source>
        <dbReference type="ARBA" id="ARBA00023204"/>
    </source>
</evidence>
<feature type="region of interest" description="Disordered" evidence="4">
    <location>
        <begin position="1"/>
        <end position="71"/>
    </location>
</feature>
<dbReference type="Pfam" id="PF03167">
    <property type="entry name" value="UDG"/>
    <property type="match status" value="1"/>
</dbReference>
<feature type="compositionally biased region" description="Low complexity" evidence="4">
    <location>
        <begin position="37"/>
        <end position="64"/>
    </location>
</feature>
<keyword evidence="3" id="KW-0234">DNA repair</keyword>
<dbReference type="GO" id="GO:0004844">
    <property type="term" value="F:uracil DNA N-glycosylase activity"/>
    <property type="evidence" value="ECO:0007669"/>
    <property type="project" value="TreeGrafter"/>
</dbReference>
<feature type="domain" description="Uracil-DNA glycosylase-like" evidence="5">
    <location>
        <begin position="75"/>
        <end position="217"/>
    </location>
</feature>
<dbReference type="PANTHER" id="PTHR12159:SF9">
    <property type="entry name" value="G_T MISMATCH-SPECIFIC THYMINE DNA GLYCOSYLASE"/>
    <property type="match status" value="1"/>
</dbReference>
<dbReference type="PANTHER" id="PTHR12159">
    <property type="entry name" value="G/T AND G/U MISMATCH-SPECIFIC DNA GLYCOSYLASE"/>
    <property type="match status" value="1"/>
</dbReference>
<evidence type="ECO:0000313" key="6">
    <source>
        <dbReference type="EMBL" id="RKP02766.1"/>
    </source>
</evidence>
<keyword evidence="1" id="KW-0227">DNA damage</keyword>
<dbReference type="SUPFAM" id="SSF52141">
    <property type="entry name" value="Uracil-DNA glycosylase-like"/>
    <property type="match status" value="1"/>
</dbReference>
<reference evidence="7" key="1">
    <citation type="journal article" date="2018" name="Nat. Microbiol.">
        <title>Leveraging single-cell genomics to expand the fungal tree of life.</title>
        <authorList>
            <person name="Ahrendt S.R."/>
            <person name="Quandt C.A."/>
            <person name="Ciobanu D."/>
            <person name="Clum A."/>
            <person name="Salamov A."/>
            <person name="Andreopoulos B."/>
            <person name="Cheng J.F."/>
            <person name="Woyke T."/>
            <person name="Pelin A."/>
            <person name="Henrissat B."/>
            <person name="Reynolds N.K."/>
            <person name="Benny G.L."/>
            <person name="Smith M.E."/>
            <person name="James T.Y."/>
            <person name="Grigoriev I.V."/>
        </authorList>
    </citation>
    <scope>NUCLEOTIDE SEQUENCE [LARGE SCALE GENOMIC DNA]</scope>
    <source>
        <strain evidence="7">ATCC 52028</strain>
    </source>
</reference>
<dbReference type="Proteomes" id="UP000274922">
    <property type="component" value="Unassembled WGS sequence"/>
</dbReference>
<proteinExistence type="predicted"/>
<dbReference type="EMBL" id="ML014135">
    <property type="protein sequence ID" value="RKP02766.1"/>
    <property type="molecule type" value="Genomic_DNA"/>
</dbReference>
<sequence>MPVTRSRRAAAAAALQSPPPPPLQSPPTPPSIKRSRSSPIIKAEPMAGGAAVAMPTATATPTAPRSRVPLTGVPDHLADGLDILICGINPGIRSATEGRHFAHPTNHFYPALHAAGLTPRRVAPVDDETLLWQRAPFPRIGLTNLCRRPTVQASELVADDYSRGTPMLHAKLARYRPRVCCFVGKGIAHAFEAIAVPAEPAKRRRTAAAAATTPTALATGETERKRQAALTIRVPASLPWRDDASDGVGLLPYLIQHAAPPATPGGATPIKTEPTATRRRCSPYFAARTAPAPPIKREPVSEPAVVDVPVDMHADPSSPSPPLLPSLPPLVTFFWSTPSTSARVTHFRLADKAAALAQLRAFVDWLRGPGADAALARGILDADPRDVKPDVKQDASDGVANDHRADDDGLVARTFRLVPSPG</sequence>
<dbReference type="CDD" id="cd10028">
    <property type="entry name" value="UDG-F2_TDG_MUG"/>
    <property type="match status" value="1"/>
</dbReference>
<dbReference type="GO" id="GO:0006285">
    <property type="term" value="P:base-excision repair, AP site formation"/>
    <property type="evidence" value="ECO:0007669"/>
    <property type="project" value="InterPro"/>
</dbReference>
<protein>
    <recommendedName>
        <fullName evidence="5">Uracil-DNA glycosylase-like domain-containing protein</fullName>
    </recommendedName>
</protein>
<dbReference type="InterPro" id="IPR015637">
    <property type="entry name" value="MUG/TDG"/>
</dbReference>
<dbReference type="GO" id="GO:0008263">
    <property type="term" value="F:pyrimidine-specific mismatch base pair DNA N-glycosylase activity"/>
    <property type="evidence" value="ECO:0007669"/>
    <property type="project" value="TreeGrafter"/>
</dbReference>
<organism evidence="6 7">
    <name type="scientific">Caulochytrium protostelioides</name>
    <dbReference type="NCBI Taxonomy" id="1555241"/>
    <lineage>
        <taxon>Eukaryota</taxon>
        <taxon>Fungi</taxon>
        <taxon>Fungi incertae sedis</taxon>
        <taxon>Chytridiomycota</taxon>
        <taxon>Chytridiomycota incertae sedis</taxon>
        <taxon>Chytridiomycetes</taxon>
        <taxon>Caulochytriales</taxon>
        <taxon>Caulochytriaceae</taxon>
        <taxon>Caulochytrium</taxon>
    </lineage>
</organism>
<evidence type="ECO:0000259" key="5">
    <source>
        <dbReference type="Pfam" id="PF03167"/>
    </source>
</evidence>
<feature type="compositionally biased region" description="Pro residues" evidence="4">
    <location>
        <begin position="17"/>
        <end position="30"/>
    </location>
</feature>
<dbReference type="InterPro" id="IPR005122">
    <property type="entry name" value="Uracil-DNA_glycosylase-like"/>
</dbReference>
<keyword evidence="2" id="KW-0378">Hydrolase</keyword>
<keyword evidence="7" id="KW-1185">Reference proteome</keyword>
<dbReference type="Gene3D" id="3.40.470.10">
    <property type="entry name" value="Uracil-DNA glycosylase-like domain"/>
    <property type="match status" value="1"/>
</dbReference>
<evidence type="ECO:0000256" key="2">
    <source>
        <dbReference type="ARBA" id="ARBA00022801"/>
    </source>
</evidence>